<keyword evidence="2" id="KW-1185">Reference proteome</keyword>
<accession>A0ABS6S4G4</accession>
<dbReference type="EMBL" id="JABXWD010000514">
    <property type="protein sequence ID" value="MBV6343278.1"/>
    <property type="molecule type" value="Genomic_DNA"/>
</dbReference>
<dbReference type="PANTHER" id="PTHR34235:SF4">
    <property type="entry name" value="SLR0291 PROTEIN"/>
    <property type="match status" value="1"/>
</dbReference>
<sequence>MDTLTQTDNDTLTARDLYEVDFYQWAFHNADLLRQGRFTEIDLENIVEELEGMARRDRRELFNRLAVLIMHLLKWQYQPNRRSESWITTIGNQRTEIDSLLADSPSLKYNIETVISKGFIGAKLKFEVETKISASQLPKTCPYTFEQLMDYGFLPQ</sequence>
<dbReference type="RefSeq" id="WP_218253887.1">
    <property type="nucleotide sequence ID" value="NZ_JABXWD010000514.1"/>
</dbReference>
<organism evidence="1 2">
    <name type="scientific">Candidatus Magnetobacterium casense</name>
    <dbReference type="NCBI Taxonomy" id="1455061"/>
    <lineage>
        <taxon>Bacteria</taxon>
        <taxon>Pseudomonadati</taxon>
        <taxon>Nitrospirota</taxon>
        <taxon>Thermodesulfovibrionia</taxon>
        <taxon>Thermodesulfovibrionales</taxon>
        <taxon>Candidatus Magnetobacteriaceae</taxon>
        <taxon>Candidatus Magnetobacterium</taxon>
    </lineage>
</organism>
<evidence type="ECO:0000313" key="1">
    <source>
        <dbReference type="EMBL" id="MBV6343278.1"/>
    </source>
</evidence>
<comment type="caution">
    <text evidence="1">The sequence shown here is derived from an EMBL/GenBank/DDBJ whole genome shotgun (WGS) entry which is preliminary data.</text>
</comment>
<protein>
    <submittedName>
        <fullName evidence="1">DUF29 domain-containing protein</fullName>
    </submittedName>
</protein>
<gene>
    <name evidence="1" type="ORF">HWQ67_17005</name>
</gene>
<evidence type="ECO:0000313" key="2">
    <source>
        <dbReference type="Proteomes" id="UP001196980"/>
    </source>
</evidence>
<dbReference type="PANTHER" id="PTHR34235">
    <property type="entry name" value="SLR1203 PROTEIN-RELATED"/>
    <property type="match status" value="1"/>
</dbReference>
<dbReference type="Proteomes" id="UP001196980">
    <property type="component" value="Unassembled WGS sequence"/>
</dbReference>
<dbReference type="Pfam" id="PF01724">
    <property type="entry name" value="DUF29"/>
    <property type="match status" value="1"/>
</dbReference>
<reference evidence="1 2" key="1">
    <citation type="journal article" date="2020" name="J Geophys Res Biogeosci">
        <title>Magnetotaxis as an Adaptation to Enable Bacterial Shuttling of Microbial Sulfur and Sulfur Cycling Across Aquatic Oxic#Anoxic Interfaces.</title>
        <authorList>
            <person name="Li J."/>
            <person name="Liu P."/>
            <person name="Wang J."/>
            <person name="Roberts A.P."/>
            <person name="Pan Y."/>
        </authorList>
    </citation>
    <scope>NUCLEOTIDE SEQUENCE [LARGE SCALE GENOMIC DNA]</scope>
    <source>
        <strain evidence="1 2">MYR-1_YQ</strain>
    </source>
</reference>
<dbReference type="InterPro" id="IPR002636">
    <property type="entry name" value="DUF29"/>
</dbReference>
<name>A0ABS6S4G4_9BACT</name>
<proteinExistence type="predicted"/>